<dbReference type="EMBL" id="CZKA01000002">
    <property type="protein sequence ID" value="CUR53891.1"/>
    <property type="molecule type" value="Genomic_DNA"/>
</dbReference>
<proteinExistence type="predicted"/>
<sequence length="366" mass="39219">MNDHLELETRPEIVAFVAGVRARLADLDPEVREELTDGLEADLSELVADHGGERPLGEVLGDPAAYAEELRAAAGLEQVERSGRGLRGRTIGLWSRWTAAATTLSGRVDSEIASRPWAQGCLAFLVTLRPAWWVLRAYLAVQLVDRWAGPYEPFEVIPRLGLPLVGPVVLLVAIVGSVQLGRGAWWPATIQDTSRSARGAIVVANAFALLVALPMVLDSTDNAIYVSSGGGGRVPGVVNDGHAVSNIYAFDRDGKAVTGVQLFDQAGRPLSVAPEWSGGYRIPGEAGWMAPYPWFNGSARLYNVYPLPVRQQSYAAYRASAWDSERPPVLPPALFASVPGVTFPGAVAPEDTRPTAPTTAPAPTRR</sequence>
<feature type="region of interest" description="Disordered" evidence="1">
    <location>
        <begin position="346"/>
        <end position="366"/>
    </location>
</feature>
<keyword evidence="2" id="KW-0472">Membrane</keyword>
<evidence type="ECO:0000256" key="2">
    <source>
        <dbReference type="SAM" id="Phobius"/>
    </source>
</evidence>
<organism evidence="3">
    <name type="scientific">metagenome</name>
    <dbReference type="NCBI Taxonomy" id="256318"/>
    <lineage>
        <taxon>unclassified sequences</taxon>
        <taxon>metagenomes</taxon>
    </lineage>
</organism>
<keyword evidence="2" id="KW-0812">Transmembrane</keyword>
<protein>
    <submittedName>
        <fullName evidence="3">Uncharacterized protein</fullName>
    </submittedName>
</protein>
<feature type="transmembrane region" description="Helical" evidence="2">
    <location>
        <begin position="197"/>
        <end position="217"/>
    </location>
</feature>
<dbReference type="AlphaFoldDB" id="A0A2P2BVY0"/>
<name>A0A2P2BVY0_9ZZZZ</name>
<feature type="transmembrane region" description="Helical" evidence="2">
    <location>
        <begin position="164"/>
        <end position="185"/>
    </location>
</feature>
<reference evidence="3" key="1">
    <citation type="submission" date="2015-08" db="EMBL/GenBank/DDBJ databases">
        <authorList>
            <person name="Babu N.S."/>
            <person name="Beckwith C.J."/>
            <person name="Beseler K.G."/>
            <person name="Brison A."/>
            <person name="Carone J.V."/>
            <person name="Caskin T.P."/>
            <person name="Diamond M."/>
            <person name="Durham M.E."/>
            <person name="Foxe J.M."/>
            <person name="Go M."/>
            <person name="Henderson B.A."/>
            <person name="Jones I.B."/>
            <person name="McGettigan J.A."/>
            <person name="Micheletti S.J."/>
            <person name="Nasrallah M.E."/>
            <person name="Ortiz D."/>
            <person name="Piller C.R."/>
            <person name="Privatt S.R."/>
            <person name="Schneider S.L."/>
            <person name="Sharp S."/>
            <person name="Smith T.C."/>
            <person name="Stanton J.D."/>
            <person name="Ullery H.E."/>
            <person name="Wilson R.J."/>
            <person name="Serrano M.G."/>
            <person name="Buck G."/>
            <person name="Lee V."/>
            <person name="Wang Y."/>
            <person name="Carvalho R."/>
            <person name="Voegtly L."/>
            <person name="Shi R."/>
            <person name="Duckworth R."/>
            <person name="Johnson A."/>
            <person name="Loviza R."/>
            <person name="Walstead R."/>
            <person name="Shah Z."/>
            <person name="Kiflezghi M."/>
            <person name="Wade K."/>
            <person name="Ball S.L."/>
            <person name="Bradley K.W."/>
            <person name="Asai D.J."/>
            <person name="Bowman C.A."/>
            <person name="Russell D.A."/>
            <person name="Pope W.H."/>
            <person name="Jacobs-Sera D."/>
            <person name="Hendrix R.W."/>
            <person name="Hatfull G.F."/>
        </authorList>
    </citation>
    <scope>NUCLEOTIDE SEQUENCE</scope>
</reference>
<accession>A0A2P2BVY0</accession>
<keyword evidence="2" id="KW-1133">Transmembrane helix</keyword>
<evidence type="ECO:0000256" key="1">
    <source>
        <dbReference type="SAM" id="MobiDB-lite"/>
    </source>
</evidence>
<feature type="compositionally biased region" description="Low complexity" evidence="1">
    <location>
        <begin position="354"/>
        <end position="366"/>
    </location>
</feature>
<gene>
    <name evidence="3" type="ORF">NOCA2100024</name>
</gene>
<evidence type="ECO:0000313" key="3">
    <source>
        <dbReference type="EMBL" id="CUR53891.1"/>
    </source>
</evidence>